<keyword evidence="2" id="KW-1185">Reference proteome</keyword>
<dbReference type="EMBL" id="WIXP02000004">
    <property type="protein sequence ID" value="KAF6211748.1"/>
    <property type="molecule type" value="Genomic_DNA"/>
</dbReference>
<comment type="caution">
    <text evidence="1">The sequence shown here is derived from an EMBL/GenBank/DDBJ whole genome shotgun (WGS) entry which is preliminary data.</text>
</comment>
<protein>
    <submittedName>
        <fullName evidence="1">Uncharacterized protein</fullName>
    </submittedName>
</protein>
<name>A0A6A4JWX3_APOLU</name>
<dbReference type="AlphaFoldDB" id="A0A6A4JWX3"/>
<gene>
    <name evidence="1" type="ORF">GE061_012263</name>
</gene>
<reference evidence="1" key="1">
    <citation type="journal article" date="2021" name="Mol. Ecol. Resour.">
        <title>Apolygus lucorum genome provides insights into omnivorousness and mesophyll feeding.</title>
        <authorList>
            <person name="Liu Y."/>
            <person name="Liu H."/>
            <person name="Wang H."/>
            <person name="Huang T."/>
            <person name="Liu B."/>
            <person name="Yang B."/>
            <person name="Yin L."/>
            <person name="Li B."/>
            <person name="Zhang Y."/>
            <person name="Zhang S."/>
            <person name="Jiang F."/>
            <person name="Zhang X."/>
            <person name="Ren Y."/>
            <person name="Wang B."/>
            <person name="Wang S."/>
            <person name="Lu Y."/>
            <person name="Wu K."/>
            <person name="Fan W."/>
            <person name="Wang G."/>
        </authorList>
    </citation>
    <scope>NUCLEOTIDE SEQUENCE</scope>
    <source>
        <strain evidence="1">12Hb</strain>
    </source>
</reference>
<proteinExistence type="predicted"/>
<evidence type="ECO:0000313" key="1">
    <source>
        <dbReference type="EMBL" id="KAF6211748.1"/>
    </source>
</evidence>
<accession>A0A6A4JWX3</accession>
<sequence length="164" mass="18398">MYWENSFMLLYLLIFFLSSLSNGHFVLKNGNHVNELTPAAPHEVDAFIHTLRRYAEETVGSRIIREGNIVPASPMSSNSSVFGNSTGHSNDTDSVRFNIAKIFDQSHNGNETNTRVWPQSLETSLDSIVDDTLQTLLNSLGHNASRPELFKTNFASKYSEETDD</sequence>
<dbReference type="Proteomes" id="UP000466442">
    <property type="component" value="Unassembled WGS sequence"/>
</dbReference>
<organism evidence="1 2">
    <name type="scientific">Apolygus lucorum</name>
    <name type="common">Small green plant bug</name>
    <name type="synonym">Lygocoris lucorum</name>
    <dbReference type="NCBI Taxonomy" id="248454"/>
    <lineage>
        <taxon>Eukaryota</taxon>
        <taxon>Metazoa</taxon>
        <taxon>Ecdysozoa</taxon>
        <taxon>Arthropoda</taxon>
        <taxon>Hexapoda</taxon>
        <taxon>Insecta</taxon>
        <taxon>Pterygota</taxon>
        <taxon>Neoptera</taxon>
        <taxon>Paraneoptera</taxon>
        <taxon>Hemiptera</taxon>
        <taxon>Heteroptera</taxon>
        <taxon>Panheteroptera</taxon>
        <taxon>Cimicomorpha</taxon>
        <taxon>Miridae</taxon>
        <taxon>Mirini</taxon>
        <taxon>Apolygus</taxon>
    </lineage>
</organism>
<evidence type="ECO:0000313" key="2">
    <source>
        <dbReference type="Proteomes" id="UP000466442"/>
    </source>
</evidence>